<dbReference type="InterPro" id="IPR002549">
    <property type="entry name" value="AI-2E-like"/>
</dbReference>
<evidence type="ECO:0000256" key="2">
    <source>
        <dbReference type="ARBA" id="ARBA00009773"/>
    </source>
</evidence>
<evidence type="ECO:0000256" key="4">
    <source>
        <dbReference type="ARBA" id="ARBA00022475"/>
    </source>
</evidence>
<protein>
    <submittedName>
        <fullName evidence="9">AI-2E family transporter</fullName>
    </submittedName>
</protein>
<feature type="transmembrane region" description="Helical" evidence="8">
    <location>
        <begin position="151"/>
        <end position="177"/>
    </location>
</feature>
<proteinExistence type="inferred from homology"/>
<dbReference type="AlphaFoldDB" id="A0A2N9YAV0"/>
<comment type="similarity">
    <text evidence="2">Belongs to the autoinducer-2 exporter (AI-2E) (TC 2.A.86) family.</text>
</comment>
<dbReference type="KEGG" id="blep:AL038_04045"/>
<keyword evidence="10" id="KW-1185">Reference proteome</keyword>
<feature type="transmembrane region" description="Helical" evidence="8">
    <location>
        <begin position="307"/>
        <end position="338"/>
    </location>
</feature>
<reference evidence="10" key="1">
    <citation type="submission" date="2016-12" db="EMBL/GenBank/DDBJ databases">
        <title>Complete Genome Sequence of Beggiatoa leptomitiformis D-401.</title>
        <authorList>
            <person name="Fomenkov A."/>
            <person name="Vincze T."/>
            <person name="Grabovich M."/>
            <person name="Anton B.P."/>
            <person name="Dubinina G."/>
            <person name="Orlova M."/>
            <person name="Belousova E."/>
            <person name="Roberts R.J."/>
        </authorList>
    </citation>
    <scope>NUCLEOTIDE SEQUENCE [LARGE SCALE GENOMIC DNA]</scope>
    <source>
        <strain evidence="10">D-401</strain>
    </source>
</reference>
<evidence type="ECO:0000256" key="7">
    <source>
        <dbReference type="ARBA" id="ARBA00023136"/>
    </source>
</evidence>
<keyword evidence="4" id="KW-1003">Cell membrane</keyword>
<feature type="transmembrane region" description="Helical" evidence="8">
    <location>
        <begin position="217"/>
        <end position="236"/>
    </location>
</feature>
<sequence>MVQVLSRWFHRYFSDPQAVFLAILLVGSLTVLMTMGEILAPLLASIVIAYLLEGLVKNLQQWRVARLPAVIIVYSCFLAFLIFVLVILLPLLSNQLSQLFQELPNKLTKWQELLMALPQRYPGFISNEQVDSLLNSIRVGLRSIGQIALSYSIASLGVVIMLMVYSVLVPFLVFFLLKDKEVIIRWALSFLPQNRHAASQLWVEMDAQIGNYVRGKVYEIFIVGIATYIPLAILGMNYASLLAVLVGLSVIVPYIGAVVVTIPVVMVAYIQWGFNSDFIWAMSAYTVIQFIDGNIIVPLLFSEAVNLHPVAIIVSVLVFGGLWGFWGVFFAIPLATLVKALLVAWPRMPDHDMEKRQMDSLY</sequence>
<evidence type="ECO:0000256" key="6">
    <source>
        <dbReference type="ARBA" id="ARBA00022989"/>
    </source>
</evidence>
<dbReference type="RefSeq" id="WP_062149386.1">
    <property type="nucleotide sequence ID" value="NZ_CP012373.2"/>
</dbReference>
<keyword evidence="6 8" id="KW-1133">Transmembrane helix</keyword>
<feature type="transmembrane region" description="Helical" evidence="8">
    <location>
        <begin position="242"/>
        <end position="266"/>
    </location>
</feature>
<dbReference type="EMBL" id="CP018889">
    <property type="protein sequence ID" value="AUI67581.1"/>
    <property type="molecule type" value="Genomic_DNA"/>
</dbReference>
<dbReference type="OrthoDB" id="5562213at2"/>
<organism evidence="9 10">
    <name type="scientific">Beggiatoa leptomitoformis</name>
    <dbReference type="NCBI Taxonomy" id="288004"/>
    <lineage>
        <taxon>Bacteria</taxon>
        <taxon>Pseudomonadati</taxon>
        <taxon>Pseudomonadota</taxon>
        <taxon>Gammaproteobacteria</taxon>
        <taxon>Thiotrichales</taxon>
        <taxon>Thiotrichaceae</taxon>
        <taxon>Beggiatoa</taxon>
    </lineage>
</organism>
<dbReference type="Pfam" id="PF01594">
    <property type="entry name" value="AI-2E_transport"/>
    <property type="match status" value="1"/>
</dbReference>
<dbReference type="Proteomes" id="UP000234271">
    <property type="component" value="Chromosome"/>
</dbReference>
<dbReference type="GO" id="GO:0005886">
    <property type="term" value="C:plasma membrane"/>
    <property type="evidence" value="ECO:0007669"/>
    <property type="project" value="UniProtKB-SubCell"/>
</dbReference>
<evidence type="ECO:0000313" key="10">
    <source>
        <dbReference type="Proteomes" id="UP000234271"/>
    </source>
</evidence>
<dbReference type="PANTHER" id="PTHR21716:SF53">
    <property type="entry name" value="PERMEASE PERM-RELATED"/>
    <property type="match status" value="1"/>
</dbReference>
<accession>A0A2N9YAV0</accession>
<name>A0A2N9YAV0_9GAMM</name>
<keyword evidence="5 8" id="KW-0812">Transmembrane</keyword>
<dbReference type="GO" id="GO:0055085">
    <property type="term" value="P:transmembrane transport"/>
    <property type="evidence" value="ECO:0007669"/>
    <property type="project" value="TreeGrafter"/>
</dbReference>
<dbReference type="PANTHER" id="PTHR21716">
    <property type="entry name" value="TRANSMEMBRANE PROTEIN"/>
    <property type="match status" value="1"/>
</dbReference>
<evidence type="ECO:0000256" key="5">
    <source>
        <dbReference type="ARBA" id="ARBA00022692"/>
    </source>
</evidence>
<feature type="transmembrane region" description="Helical" evidence="8">
    <location>
        <begin position="12"/>
        <end position="32"/>
    </location>
</feature>
<feature type="transmembrane region" description="Helical" evidence="8">
    <location>
        <begin position="278"/>
        <end position="301"/>
    </location>
</feature>
<evidence type="ECO:0000256" key="1">
    <source>
        <dbReference type="ARBA" id="ARBA00004651"/>
    </source>
</evidence>
<dbReference type="STRING" id="288004.AL038_04045"/>
<evidence type="ECO:0000256" key="3">
    <source>
        <dbReference type="ARBA" id="ARBA00022448"/>
    </source>
</evidence>
<feature type="transmembrane region" description="Helical" evidence="8">
    <location>
        <begin position="68"/>
        <end position="92"/>
    </location>
</feature>
<keyword evidence="3" id="KW-0813">Transport</keyword>
<gene>
    <name evidence="9" type="ORF">BLE401_01965</name>
</gene>
<evidence type="ECO:0000256" key="8">
    <source>
        <dbReference type="SAM" id="Phobius"/>
    </source>
</evidence>
<evidence type="ECO:0000313" key="9">
    <source>
        <dbReference type="EMBL" id="AUI67581.1"/>
    </source>
</evidence>
<keyword evidence="7 8" id="KW-0472">Membrane</keyword>
<feature type="transmembrane region" description="Helical" evidence="8">
    <location>
        <begin position="38"/>
        <end position="56"/>
    </location>
</feature>
<comment type="subcellular location">
    <subcellularLocation>
        <location evidence="1">Cell membrane</location>
        <topology evidence="1">Multi-pass membrane protein</topology>
    </subcellularLocation>
</comment>